<organism evidence="4 5">
    <name type="scientific">Rubidibacter lacunae KORDI 51-2</name>
    <dbReference type="NCBI Taxonomy" id="582515"/>
    <lineage>
        <taxon>Bacteria</taxon>
        <taxon>Bacillati</taxon>
        <taxon>Cyanobacteriota</taxon>
        <taxon>Cyanophyceae</taxon>
        <taxon>Oscillatoriophycideae</taxon>
        <taxon>Chroococcales</taxon>
        <taxon>Aphanothecaceae</taxon>
        <taxon>Rubidibacter</taxon>
    </lineage>
</organism>
<comment type="catalytic activity">
    <reaction evidence="2">
        <text>L-aspartyl-tRNA(Asn) + L-glutamine + ATP + H2O = L-asparaginyl-tRNA(Asn) + L-glutamate + ADP + phosphate + 2 H(+)</text>
        <dbReference type="Rhea" id="RHEA:14513"/>
        <dbReference type="Rhea" id="RHEA-COMP:9674"/>
        <dbReference type="Rhea" id="RHEA-COMP:9677"/>
        <dbReference type="ChEBI" id="CHEBI:15377"/>
        <dbReference type="ChEBI" id="CHEBI:15378"/>
        <dbReference type="ChEBI" id="CHEBI:29985"/>
        <dbReference type="ChEBI" id="CHEBI:30616"/>
        <dbReference type="ChEBI" id="CHEBI:43474"/>
        <dbReference type="ChEBI" id="CHEBI:58359"/>
        <dbReference type="ChEBI" id="CHEBI:78515"/>
        <dbReference type="ChEBI" id="CHEBI:78516"/>
        <dbReference type="ChEBI" id="CHEBI:456216"/>
    </reaction>
</comment>
<keyword evidence="1 2" id="KW-0648">Protein biosynthesis</keyword>
<dbReference type="AlphaFoldDB" id="U5DAV5"/>
<dbReference type="SUPFAM" id="SSF141000">
    <property type="entry name" value="Glu-tRNAGln amidotransferase C subunit"/>
    <property type="match status" value="1"/>
</dbReference>
<dbReference type="GO" id="GO:0006450">
    <property type="term" value="P:regulation of translational fidelity"/>
    <property type="evidence" value="ECO:0007669"/>
    <property type="project" value="InterPro"/>
</dbReference>
<comment type="caution">
    <text evidence="4">The sequence shown here is derived from an EMBL/GenBank/DDBJ whole genome shotgun (WGS) entry which is preliminary data.</text>
</comment>
<dbReference type="Gene3D" id="1.10.20.60">
    <property type="entry name" value="Glu-tRNAGln amidotransferase C subunit, N-terminal domain"/>
    <property type="match status" value="1"/>
</dbReference>
<accession>U5DAV5</accession>
<dbReference type="GO" id="GO:0016740">
    <property type="term" value="F:transferase activity"/>
    <property type="evidence" value="ECO:0007669"/>
    <property type="project" value="UniProtKB-KW"/>
</dbReference>
<comment type="function">
    <text evidence="2">Allows the formation of correctly charged Asn-tRNA(Asn) or Gln-tRNA(Gln) through the transamidation of misacylated Asp-tRNA(Asn) or Glu-tRNA(Gln) in organisms which lack either or both of asparaginyl-tRNA or glutaminyl-tRNA synthetases. The reaction takes place in the presence of glutamine and ATP through an activated phospho-Asp-tRNA(Asn) or phospho-Glu-tRNA(Gln).</text>
</comment>
<comment type="subunit">
    <text evidence="2">Heterotrimer of A, B and C subunits.</text>
</comment>
<dbReference type="InterPro" id="IPR036113">
    <property type="entry name" value="Asp/Glu-ADT_sf_sub_c"/>
</dbReference>
<feature type="region of interest" description="Disordered" evidence="3">
    <location>
        <begin position="45"/>
        <end position="69"/>
    </location>
</feature>
<dbReference type="InParanoid" id="U5DAV5"/>
<name>U5DAV5_9CHRO</name>
<dbReference type="GO" id="GO:0050566">
    <property type="term" value="F:asparaginyl-tRNA synthase (glutamine-hydrolyzing) activity"/>
    <property type="evidence" value="ECO:0007669"/>
    <property type="project" value="RHEA"/>
</dbReference>
<comment type="similarity">
    <text evidence="2">Belongs to the GatC family.</text>
</comment>
<keyword evidence="4" id="KW-0808">Transferase</keyword>
<evidence type="ECO:0000256" key="3">
    <source>
        <dbReference type="SAM" id="MobiDB-lite"/>
    </source>
</evidence>
<dbReference type="HAMAP" id="MF_00122">
    <property type="entry name" value="GatC"/>
    <property type="match status" value="1"/>
</dbReference>
<dbReference type="OrthoDB" id="9813938at2"/>
<dbReference type="eggNOG" id="COG0721">
    <property type="taxonomic scope" value="Bacteria"/>
</dbReference>
<comment type="catalytic activity">
    <reaction evidence="2">
        <text>L-glutamyl-tRNA(Gln) + L-glutamine + ATP + H2O = L-glutaminyl-tRNA(Gln) + L-glutamate + ADP + phosphate + H(+)</text>
        <dbReference type="Rhea" id="RHEA:17521"/>
        <dbReference type="Rhea" id="RHEA-COMP:9681"/>
        <dbReference type="Rhea" id="RHEA-COMP:9684"/>
        <dbReference type="ChEBI" id="CHEBI:15377"/>
        <dbReference type="ChEBI" id="CHEBI:15378"/>
        <dbReference type="ChEBI" id="CHEBI:29985"/>
        <dbReference type="ChEBI" id="CHEBI:30616"/>
        <dbReference type="ChEBI" id="CHEBI:43474"/>
        <dbReference type="ChEBI" id="CHEBI:58359"/>
        <dbReference type="ChEBI" id="CHEBI:78520"/>
        <dbReference type="ChEBI" id="CHEBI:78521"/>
        <dbReference type="ChEBI" id="CHEBI:456216"/>
    </reaction>
</comment>
<keyword evidence="5" id="KW-1185">Reference proteome</keyword>
<protein>
    <recommendedName>
        <fullName evidence="2">Aspartyl/glutamyl-tRNA(Asn/Gln) amidotransferase subunit C</fullName>
        <shortName evidence="2">Asp/Glu-ADT subunit C</shortName>
        <ecNumber evidence="2">6.3.5.-</ecNumber>
    </recommendedName>
</protein>
<dbReference type="GO" id="GO:0050567">
    <property type="term" value="F:glutaminyl-tRNA synthase (glutamine-hydrolyzing) activity"/>
    <property type="evidence" value="ECO:0007669"/>
    <property type="project" value="UniProtKB-UniRule"/>
</dbReference>
<gene>
    <name evidence="2" type="primary">gatC</name>
    <name evidence="4" type="ORF">KR51_00017160</name>
</gene>
<proteinExistence type="inferred from homology"/>
<dbReference type="GO" id="GO:0006412">
    <property type="term" value="P:translation"/>
    <property type="evidence" value="ECO:0007669"/>
    <property type="project" value="UniProtKB-UniRule"/>
</dbReference>
<dbReference type="InterPro" id="IPR003837">
    <property type="entry name" value="GatC"/>
</dbReference>
<evidence type="ECO:0000256" key="2">
    <source>
        <dbReference type="HAMAP-Rule" id="MF_00122"/>
    </source>
</evidence>
<dbReference type="FunCoup" id="U5DAV5">
    <property type="interactions" value="437"/>
</dbReference>
<dbReference type="PANTHER" id="PTHR15004">
    <property type="entry name" value="GLUTAMYL-TRNA(GLN) AMIDOTRANSFERASE SUBUNIT C, MITOCHONDRIAL"/>
    <property type="match status" value="1"/>
</dbReference>
<keyword evidence="2 4" id="KW-0436">Ligase</keyword>
<dbReference type="EMBL" id="ASSJ01000044">
    <property type="protein sequence ID" value="ERN41678.1"/>
    <property type="molecule type" value="Genomic_DNA"/>
</dbReference>
<evidence type="ECO:0000256" key="1">
    <source>
        <dbReference type="ARBA" id="ARBA00022917"/>
    </source>
</evidence>
<dbReference type="PANTHER" id="PTHR15004:SF0">
    <property type="entry name" value="GLUTAMYL-TRNA(GLN) AMIDOTRANSFERASE SUBUNIT C, MITOCHONDRIAL"/>
    <property type="match status" value="1"/>
</dbReference>
<reference evidence="4 5" key="1">
    <citation type="submission" date="2013-05" db="EMBL/GenBank/DDBJ databases">
        <title>Draft genome sequence of Rubidibacter lacunae KORDI 51-2.</title>
        <authorList>
            <person name="Choi D.H."/>
            <person name="Noh J.H."/>
            <person name="Kwon K.-K."/>
            <person name="Lee J.-H."/>
            <person name="Ryu J.-Y."/>
        </authorList>
    </citation>
    <scope>NUCLEOTIDE SEQUENCE [LARGE SCALE GENOMIC DNA]</scope>
    <source>
        <strain evidence="4 5">KORDI 51-2</strain>
    </source>
</reference>
<keyword evidence="2" id="KW-0067">ATP-binding</keyword>
<dbReference type="STRING" id="582515.KR51_00017160"/>
<evidence type="ECO:0000313" key="5">
    <source>
        <dbReference type="Proteomes" id="UP000016960"/>
    </source>
</evidence>
<dbReference type="PATRIC" id="fig|582515.4.peg.1949"/>
<sequence>MLDSEQVRQVANLARMDISEDDEVQFVQQLGKILGYFEQLGELNTEDLPPTARPIEVSNITRSDETQPYSDREVLLARAPEPDGDFFRVPQILNADEG</sequence>
<dbReference type="RefSeq" id="WP_022606493.1">
    <property type="nucleotide sequence ID" value="NZ_ASSJ01000044.1"/>
</dbReference>
<dbReference type="Proteomes" id="UP000016960">
    <property type="component" value="Unassembled WGS sequence"/>
</dbReference>
<dbReference type="GO" id="GO:0005524">
    <property type="term" value="F:ATP binding"/>
    <property type="evidence" value="ECO:0007669"/>
    <property type="project" value="UniProtKB-KW"/>
</dbReference>
<dbReference type="NCBIfam" id="TIGR00135">
    <property type="entry name" value="gatC"/>
    <property type="match status" value="1"/>
</dbReference>
<dbReference type="GO" id="GO:0070681">
    <property type="term" value="P:glutaminyl-tRNAGln biosynthesis via transamidation"/>
    <property type="evidence" value="ECO:0007669"/>
    <property type="project" value="TreeGrafter"/>
</dbReference>
<dbReference type="Pfam" id="PF02686">
    <property type="entry name" value="GatC"/>
    <property type="match status" value="1"/>
</dbReference>
<keyword evidence="2" id="KW-0547">Nucleotide-binding</keyword>
<evidence type="ECO:0000313" key="4">
    <source>
        <dbReference type="EMBL" id="ERN41678.1"/>
    </source>
</evidence>
<dbReference type="EC" id="6.3.5.-" evidence="2"/>